<dbReference type="EMBL" id="JBHSPA010000065">
    <property type="protein sequence ID" value="MFC5831568.1"/>
    <property type="molecule type" value="Genomic_DNA"/>
</dbReference>
<dbReference type="SUPFAM" id="SSF46894">
    <property type="entry name" value="C-terminal effector domain of the bipartite response regulators"/>
    <property type="match status" value="1"/>
</dbReference>
<keyword evidence="1" id="KW-0547">Nucleotide-binding</keyword>
<feature type="domain" description="HTH luxR-type" evidence="3">
    <location>
        <begin position="823"/>
        <end position="888"/>
    </location>
</feature>
<dbReference type="CDD" id="cd06170">
    <property type="entry name" value="LuxR_C_like"/>
    <property type="match status" value="1"/>
</dbReference>
<dbReference type="InterPro" id="IPR000792">
    <property type="entry name" value="Tscrpt_reg_LuxR_C"/>
</dbReference>
<dbReference type="PANTHER" id="PTHR16305">
    <property type="entry name" value="TESTICULAR SOLUBLE ADENYLYL CYCLASE"/>
    <property type="match status" value="1"/>
</dbReference>
<keyword evidence="2" id="KW-0067">ATP-binding</keyword>
<accession>A0ABW1D126</accession>
<dbReference type="Pfam" id="PF00196">
    <property type="entry name" value="GerE"/>
    <property type="match status" value="1"/>
</dbReference>
<dbReference type="Pfam" id="PF13191">
    <property type="entry name" value="AAA_16"/>
    <property type="match status" value="1"/>
</dbReference>
<protein>
    <submittedName>
        <fullName evidence="4">LuxR C-terminal-related transcriptional regulator</fullName>
    </submittedName>
</protein>
<comment type="caution">
    <text evidence="4">The sequence shown here is derived from an EMBL/GenBank/DDBJ whole genome shotgun (WGS) entry which is preliminary data.</text>
</comment>
<dbReference type="SMART" id="SM00421">
    <property type="entry name" value="HTH_LUXR"/>
    <property type="match status" value="1"/>
</dbReference>
<dbReference type="InterPro" id="IPR016032">
    <property type="entry name" value="Sig_transdc_resp-reg_C-effctor"/>
</dbReference>
<evidence type="ECO:0000256" key="2">
    <source>
        <dbReference type="ARBA" id="ARBA00022840"/>
    </source>
</evidence>
<dbReference type="PRINTS" id="PR00038">
    <property type="entry name" value="HTHLUXR"/>
</dbReference>
<reference evidence="5" key="1">
    <citation type="journal article" date="2019" name="Int. J. Syst. Evol. Microbiol.">
        <title>The Global Catalogue of Microorganisms (GCM) 10K type strain sequencing project: providing services to taxonomists for standard genome sequencing and annotation.</title>
        <authorList>
            <consortium name="The Broad Institute Genomics Platform"/>
            <consortium name="The Broad Institute Genome Sequencing Center for Infectious Disease"/>
            <person name="Wu L."/>
            <person name="Ma J."/>
        </authorList>
    </citation>
    <scope>NUCLEOTIDE SEQUENCE [LARGE SCALE GENOMIC DNA]</scope>
    <source>
        <strain evidence="5">CCUG 53903</strain>
    </source>
</reference>
<dbReference type="RefSeq" id="WP_379521037.1">
    <property type="nucleotide sequence ID" value="NZ_JBHSPA010000065.1"/>
</dbReference>
<dbReference type="PROSITE" id="PS00622">
    <property type="entry name" value="HTH_LUXR_1"/>
    <property type="match status" value="1"/>
</dbReference>
<dbReference type="PROSITE" id="PS50043">
    <property type="entry name" value="HTH_LUXR_2"/>
    <property type="match status" value="1"/>
</dbReference>
<dbReference type="PANTHER" id="PTHR16305:SF35">
    <property type="entry name" value="TRANSCRIPTIONAL ACTIVATOR DOMAIN"/>
    <property type="match status" value="1"/>
</dbReference>
<proteinExistence type="predicted"/>
<dbReference type="InterPro" id="IPR041664">
    <property type="entry name" value="AAA_16"/>
</dbReference>
<evidence type="ECO:0000313" key="4">
    <source>
        <dbReference type="EMBL" id="MFC5831568.1"/>
    </source>
</evidence>
<dbReference type="Proteomes" id="UP001596058">
    <property type="component" value="Unassembled WGS sequence"/>
</dbReference>
<organism evidence="4 5">
    <name type="scientific">Nonomuraea insulae</name>
    <dbReference type="NCBI Taxonomy" id="1616787"/>
    <lineage>
        <taxon>Bacteria</taxon>
        <taxon>Bacillati</taxon>
        <taxon>Actinomycetota</taxon>
        <taxon>Actinomycetes</taxon>
        <taxon>Streptosporangiales</taxon>
        <taxon>Streptosporangiaceae</taxon>
        <taxon>Nonomuraea</taxon>
    </lineage>
</organism>
<sequence>MLGAQHRRNLEVLKQLMRVSGAGEGRLVLVSGGLASGKTGLLHSFARIAEDGGALVLRATAARGERSFPAGVVGQLLHAAGCLSPAQLVGQRRLHLGGRRRDIGTITPAEAEVVALLSEALLEAAPERAVVLAVDDVHFADRLSLEVLLYVARRLRMTRILMVLSEWERPGSTVPFFDAEITRLPHKLLRLAPLTAEDVAEFVAGWMPPDGDTRLASVYHWLSGGNALLLQALAEDSHGPGDRHAARSPAGPAFAQAVLGCVHRWEPDLLEVVRALAVLGESGSPHLVGSLSGVEPAAAEHLLTILTRAGLLADGRFRYSVTREAVLSGILAGERSRLHLRAAELLHQQGAAAAEVAPLLLDAGRTPEGWSAPVLREAAEQALSADDTAMAVRCLELAHSCAADDSERFSTVKLLARAQWRMNPSAVASYLPPLRQAMAEGALLPAEAALVIQHDLWNGERDAVAAALRTLSTSADPIAAQLRIACQWFYGPRWYEPEPSAPSPWDDAARTMCAFWTQGRGEAAAESAEHVLRSCRLDETLLEVVATALLTLAGVGRTDKAIWWCERLVKEAAGSGAVTWQALLGAVRADIACRQGEVALGAHLARAALDLLSPRSWGVLAGYPRSTLVIAYTATGRHDEAAAILREPVPDAMFDTLIGIGYLNARGHHFLATDGVLAAISDFQTCGQRMQEGGFDVAMVVPWRLGLAEANVRLGRNGVARELAKQQLDHQGYVNERTRGGALLVLAAASKPAQRLGLLRQAVACLRPAGDRLLLARAMNELSKALQDSGDRHEARLYASYAVRESRECFENAQPREPGRGAGGWDLTVLSDSEARVAELAALGHTNREISRKLYITVSTVEQHLTRIYRKLGVKSRADLARSGKQRLRSVP</sequence>
<evidence type="ECO:0000256" key="1">
    <source>
        <dbReference type="ARBA" id="ARBA00022741"/>
    </source>
</evidence>
<evidence type="ECO:0000313" key="5">
    <source>
        <dbReference type="Proteomes" id="UP001596058"/>
    </source>
</evidence>
<name>A0ABW1D126_9ACTN</name>
<gene>
    <name evidence="4" type="ORF">ACFPZ3_47635</name>
</gene>
<dbReference type="Gene3D" id="1.10.10.10">
    <property type="entry name" value="Winged helix-like DNA-binding domain superfamily/Winged helix DNA-binding domain"/>
    <property type="match status" value="1"/>
</dbReference>
<evidence type="ECO:0000259" key="3">
    <source>
        <dbReference type="PROSITE" id="PS50043"/>
    </source>
</evidence>
<dbReference type="InterPro" id="IPR036388">
    <property type="entry name" value="WH-like_DNA-bd_sf"/>
</dbReference>
<keyword evidence="5" id="KW-1185">Reference proteome</keyword>